<accession>A0A6A5G147</accession>
<evidence type="ECO:0000313" key="2">
    <source>
        <dbReference type="Proteomes" id="UP000483820"/>
    </source>
</evidence>
<dbReference type="RefSeq" id="XP_003098450.2">
    <property type="nucleotide sequence ID" value="XM_003098402.2"/>
</dbReference>
<protein>
    <submittedName>
        <fullName evidence="1">Uncharacterized protein</fullName>
    </submittedName>
</protein>
<evidence type="ECO:0000313" key="1">
    <source>
        <dbReference type="EMBL" id="KAF1748680.1"/>
    </source>
</evidence>
<sequence length="114" mass="12950">MSHEDQAFLMGSDIEDDLVVEEDMEHMEHDQQPAPSQPAANIHHVNEIDTEADRMLETPWQNLTPDQCEVISRLVEKADSSQMSRAELLNSIEDSLMELAAIRGRNNGIPQQRK</sequence>
<comment type="caution">
    <text evidence="1">The sequence shown here is derived from an EMBL/GenBank/DDBJ whole genome shotgun (WGS) entry which is preliminary data.</text>
</comment>
<dbReference type="AlphaFoldDB" id="A0A6A5G147"/>
<dbReference type="GeneID" id="9801525"/>
<organism evidence="1 2">
    <name type="scientific">Caenorhabditis remanei</name>
    <name type="common">Caenorhabditis vulgaris</name>
    <dbReference type="NCBI Taxonomy" id="31234"/>
    <lineage>
        <taxon>Eukaryota</taxon>
        <taxon>Metazoa</taxon>
        <taxon>Ecdysozoa</taxon>
        <taxon>Nematoda</taxon>
        <taxon>Chromadorea</taxon>
        <taxon>Rhabditida</taxon>
        <taxon>Rhabditina</taxon>
        <taxon>Rhabditomorpha</taxon>
        <taxon>Rhabditoidea</taxon>
        <taxon>Rhabditidae</taxon>
        <taxon>Peloderinae</taxon>
        <taxon>Caenorhabditis</taxon>
    </lineage>
</organism>
<gene>
    <name evidence="1" type="ORF">GCK72_025147</name>
</gene>
<dbReference type="KEGG" id="crq:GCK72_025147"/>
<dbReference type="EMBL" id="WUAV01000006">
    <property type="protein sequence ID" value="KAF1748680.1"/>
    <property type="molecule type" value="Genomic_DNA"/>
</dbReference>
<reference evidence="1 2" key="1">
    <citation type="submission" date="2019-12" db="EMBL/GenBank/DDBJ databases">
        <title>Chromosome-level assembly of the Caenorhabditis remanei genome.</title>
        <authorList>
            <person name="Teterina A.A."/>
            <person name="Willis J.H."/>
            <person name="Phillips P.C."/>
        </authorList>
    </citation>
    <scope>NUCLEOTIDE SEQUENCE [LARGE SCALE GENOMIC DNA]</scope>
    <source>
        <strain evidence="1 2">PX506</strain>
        <tissue evidence="1">Whole organism</tissue>
    </source>
</reference>
<dbReference type="Proteomes" id="UP000483820">
    <property type="component" value="Chromosome X"/>
</dbReference>
<dbReference type="CTD" id="9801525"/>
<name>A0A6A5G147_CAERE</name>
<proteinExistence type="predicted"/>